<dbReference type="RefSeq" id="WP_344687940.1">
    <property type="nucleotide sequence ID" value="NZ_BAAAVV010000002.1"/>
</dbReference>
<dbReference type="InterPro" id="IPR017633">
    <property type="entry name" value="Benz-CoA_dihydrodiol_lyase"/>
</dbReference>
<evidence type="ECO:0000313" key="2">
    <source>
        <dbReference type="EMBL" id="GAA3162910.1"/>
    </source>
</evidence>
<dbReference type="Pfam" id="PF00378">
    <property type="entry name" value="ECH_1"/>
    <property type="match status" value="1"/>
</dbReference>
<evidence type="ECO:0000256" key="1">
    <source>
        <dbReference type="SAM" id="MobiDB-lite"/>
    </source>
</evidence>
<dbReference type="EMBL" id="BAAAVV010000002">
    <property type="protein sequence ID" value="GAA3162910.1"/>
    <property type="molecule type" value="Genomic_DNA"/>
</dbReference>
<feature type="region of interest" description="Disordered" evidence="1">
    <location>
        <begin position="1"/>
        <end position="29"/>
    </location>
</feature>
<proteinExistence type="predicted"/>
<dbReference type="PANTHER" id="PTHR11941">
    <property type="entry name" value="ENOYL-COA HYDRATASE-RELATED"/>
    <property type="match status" value="1"/>
</dbReference>
<keyword evidence="3" id="KW-1185">Reference proteome</keyword>
<dbReference type="PANTHER" id="PTHR11941:SF54">
    <property type="entry name" value="ENOYL-COA HYDRATASE, MITOCHONDRIAL"/>
    <property type="match status" value="1"/>
</dbReference>
<dbReference type="NCBIfam" id="TIGR03222">
    <property type="entry name" value="benzo_boxC"/>
    <property type="match status" value="1"/>
</dbReference>
<accession>A0ABP6P0Y9</accession>
<gene>
    <name evidence="2" type="primary">boxC</name>
    <name evidence="2" type="ORF">GCM10010531_13550</name>
</gene>
<sequence>MTTLEDRSAATTEGTAPVADPAATTEVSFDTSPDRYKHWTLSVDGEVATLTLDVAEDGGIVPGYELKMNSYDLGVDIELHDAVQRIRFEHPEVKAVVVTSGKDRMFCAGANIKMLAASPHSWKVNFCKFTNETRNGIEDATEHSGLPFIAAVNGTAAGGGYELALACDQIVLIDDNSSAVSLPEVPLLGVLPGTGGLTRVVDKRGVRRDLADVFSTTAEGIRGDRAVKWRLVDAVVKASEFSDDIARRAAEAAATSNRPGAGAQGVQLTPLRREVEGDTTRYEHVRVEIDREAGTATITVLGPTAAPSSVEELHEQGDSAWLLATTRELDDAILRLRTNELAVGTWLLRTEGDVAGVIAYDELLLAHRDDWLVNETIGFWKRTVKRLDTTSRSLFALIEPGSCFAGLLAEIAFAADRSFMLEGQFEDDENPKPPAVIRLDEFNTGLLPMSNDLSRLQVRFLGSADELAAAEAAVGRDLDAAEALELGLVTSAPDDIDWEDEIRLVVEERKSFSPDALTGMEANLRFAGQETPETKVFGRLTAWQNWIFQRPNAAGPEGALRRYGTGQRADYDRKRV</sequence>
<protein>
    <submittedName>
        <fullName evidence="2">2,3-epoxybenzoyl-CoA dihydrolase</fullName>
    </submittedName>
</protein>
<dbReference type="SUPFAM" id="SSF52096">
    <property type="entry name" value="ClpP/crotonase"/>
    <property type="match status" value="2"/>
</dbReference>
<reference evidence="3" key="1">
    <citation type="journal article" date="2019" name="Int. J. Syst. Evol. Microbiol.">
        <title>The Global Catalogue of Microorganisms (GCM) 10K type strain sequencing project: providing services to taxonomists for standard genome sequencing and annotation.</title>
        <authorList>
            <consortium name="The Broad Institute Genomics Platform"/>
            <consortium name="The Broad Institute Genome Sequencing Center for Infectious Disease"/>
            <person name="Wu L."/>
            <person name="Ma J."/>
        </authorList>
    </citation>
    <scope>NUCLEOTIDE SEQUENCE [LARGE SCALE GENOMIC DNA]</scope>
    <source>
        <strain evidence="3">JCM 15614</strain>
    </source>
</reference>
<dbReference type="Gene3D" id="3.90.226.10">
    <property type="entry name" value="2-enoyl-CoA Hydratase, Chain A, domain 1"/>
    <property type="match status" value="2"/>
</dbReference>
<evidence type="ECO:0000313" key="3">
    <source>
        <dbReference type="Proteomes" id="UP001499924"/>
    </source>
</evidence>
<dbReference type="InterPro" id="IPR001753">
    <property type="entry name" value="Enoyl-CoA_hydra/iso"/>
</dbReference>
<organism evidence="2 3">
    <name type="scientific">Blastococcus jejuensis</name>
    <dbReference type="NCBI Taxonomy" id="351224"/>
    <lineage>
        <taxon>Bacteria</taxon>
        <taxon>Bacillati</taxon>
        <taxon>Actinomycetota</taxon>
        <taxon>Actinomycetes</taxon>
        <taxon>Geodermatophilales</taxon>
        <taxon>Geodermatophilaceae</taxon>
        <taxon>Blastococcus</taxon>
    </lineage>
</organism>
<dbReference type="InterPro" id="IPR029045">
    <property type="entry name" value="ClpP/crotonase-like_dom_sf"/>
</dbReference>
<comment type="caution">
    <text evidence="2">The sequence shown here is derived from an EMBL/GenBank/DDBJ whole genome shotgun (WGS) entry which is preliminary data.</text>
</comment>
<name>A0ABP6P0Y9_9ACTN</name>
<dbReference type="Proteomes" id="UP001499924">
    <property type="component" value="Unassembled WGS sequence"/>
</dbReference>
<dbReference type="CDD" id="cd06558">
    <property type="entry name" value="crotonase-like"/>
    <property type="match status" value="1"/>
</dbReference>